<organism evidence="8 9">
    <name type="scientific">Eragrostis curvula</name>
    <name type="common">weeping love grass</name>
    <dbReference type="NCBI Taxonomy" id="38414"/>
    <lineage>
        <taxon>Eukaryota</taxon>
        <taxon>Viridiplantae</taxon>
        <taxon>Streptophyta</taxon>
        <taxon>Embryophyta</taxon>
        <taxon>Tracheophyta</taxon>
        <taxon>Spermatophyta</taxon>
        <taxon>Magnoliopsida</taxon>
        <taxon>Liliopsida</taxon>
        <taxon>Poales</taxon>
        <taxon>Poaceae</taxon>
        <taxon>PACMAD clade</taxon>
        <taxon>Chloridoideae</taxon>
        <taxon>Eragrostideae</taxon>
        <taxon>Eragrostidinae</taxon>
        <taxon>Eragrostis</taxon>
    </lineage>
</organism>
<comment type="caution">
    <text evidence="8">The sequence shown here is derived from an EMBL/GenBank/DDBJ whole genome shotgun (WGS) entry which is preliminary data.</text>
</comment>
<protein>
    <recommendedName>
        <fullName evidence="7">EGF-like calcium-binding domain-containing protein</fullName>
    </recommendedName>
</protein>
<dbReference type="InterPro" id="IPR025287">
    <property type="entry name" value="WAK_GUB"/>
</dbReference>
<dbReference type="GO" id="GO:0016020">
    <property type="term" value="C:membrane"/>
    <property type="evidence" value="ECO:0007669"/>
    <property type="project" value="UniProtKB-SubCell"/>
</dbReference>
<dbReference type="SMART" id="SM00179">
    <property type="entry name" value="EGF_CA"/>
    <property type="match status" value="1"/>
</dbReference>
<dbReference type="CDD" id="cd00054">
    <property type="entry name" value="EGF_CA"/>
    <property type="match status" value="1"/>
</dbReference>
<proteinExistence type="predicted"/>
<evidence type="ECO:0000256" key="1">
    <source>
        <dbReference type="ARBA" id="ARBA00004167"/>
    </source>
</evidence>
<keyword evidence="3" id="KW-0732">Signal</keyword>
<dbReference type="EMBL" id="RWGY01000039">
    <property type="protein sequence ID" value="TVU10465.1"/>
    <property type="molecule type" value="Genomic_DNA"/>
</dbReference>
<name>A0A5J9TGK8_9POAL</name>
<keyword evidence="5" id="KW-1015">Disulfide bond</keyword>
<dbReference type="InterPro" id="IPR049883">
    <property type="entry name" value="NOTCH1_EGF-like"/>
</dbReference>
<dbReference type="GO" id="GO:0030247">
    <property type="term" value="F:polysaccharide binding"/>
    <property type="evidence" value="ECO:0007669"/>
    <property type="project" value="InterPro"/>
</dbReference>
<comment type="subcellular location">
    <subcellularLocation>
        <location evidence="1">Membrane</location>
        <topology evidence="1">Single-pass membrane protein</topology>
    </subcellularLocation>
</comment>
<dbReference type="Gene3D" id="2.90.20.10">
    <property type="entry name" value="Plasmodium vivax P25 domain"/>
    <property type="match status" value="1"/>
</dbReference>
<dbReference type="InterPro" id="IPR018097">
    <property type="entry name" value="EGF_Ca-bd_CS"/>
</dbReference>
<evidence type="ECO:0000256" key="3">
    <source>
        <dbReference type="ARBA" id="ARBA00022729"/>
    </source>
</evidence>
<dbReference type="PROSITE" id="PS01187">
    <property type="entry name" value="EGF_CA"/>
    <property type="match status" value="1"/>
</dbReference>
<gene>
    <name evidence="8" type="ORF">EJB05_43997</name>
</gene>
<dbReference type="Pfam" id="PF13947">
    <property type="entry name" value="GUB_WAK_bind"/>
    <property type="match status" value="1"/>
</dbReference>
<reference evidence="8 9" key="1">
    <citation type="journal article" date="2019" name="Sci. Rep.">
        <title>A high-quality genome of Eragrostis curvula grass provides insights into Poaceae evolution and supports new strategies to enhance forage quality.</title>
        <authorList>
            <person name="Carballo J."/>
            <person name="Santos B.A.C.M."/>
            <person name="Zappacosta D."/>
            <person name="Garbus I."/>
            <person name="Selva J.P."/>
            <person name="Gallo C.A."/>
            <person name="Diaz A."/>
            <person name="Albertini E."/>
            <person name="Caccamo M."/>
            <person name="Echenique V."/>
        </authorList>
    </citation>
    <scope>NUCLEOTIDE SEQUENCE [LARGE SCALE GENOMIC DNA]</scope>
    <source>
        <strain evidence="9">cv. Victoria</strain>
        <tissue evidence="8">Leaf</tissue>
    </source>
</reference>
<keyword evidence="6" id="KW-0812">Transmembrane</keyword>
<dbReference type="FunFam" id="2.10.25.10:FF:000038">
    <property type="entry name" value="Fibrillin 2"/>
    <property type="match status" value="1"/>
</dbReference>
<feature type="transmembrane region" description="Helical" evidence="6">
    <location>
        <begin position="313"/>
        <end position="334"/>
    </location>
</feature>
<dbReference type="Proteomes" id="UP000324897">
    <property type="component" value="Chromosome 3"/>
</dbReference>
<dbReference type="InterPro" id="IPR001881">
    <property type="entry name" value="EGF-like_Ca-bd_dom"/>
</dbReference>
<keyword evidence="6" id="KW-0472">Membrane</keyword>
<evidence type="ECO:0000256" key="4">
    <source>
        <dbReference type="ARBA" id="ARBA00022737"/>
    </source>
</evidence>
<accession>A0A5J9TGK8</accession>
<feature type="domain" description="EGF-like calcium-binding" evidence="7">
    <location>
        <begin position="262"/>
        <end position="305"/>
    </location>
</feature>
<dbReference type="Gramene" id="TVU10465">
    <property type="protein sequence ID" value="TVU10465"/>
    <property type="gene ID" value="EJB05_43997"/>
</dbReference>
<evidence type="ECO:0000256" key="2">
    <source>
        <dbReference type="ARBA" id="ARBA00022536"/>
    </source>
</evidence>
<evidence type="ECO:0000256" key="5">
    <source>
        <dbReference type="ARBA" id="ARBA00023157"/>
    </source>
</evidence>
<keyword evidence="9" id="KW-1185">Reference proteome</keyword>
<dbReference type="PANTHER" id="PTHR33491">
    <property type="entry name" value="OSJNBA0016N04.9 PROTEIN"/>
    <property type="match status" value="1"/>
</dbReference>
<dbReference type="SUPFAM" id="SSF57196">
    <property type="entry name" value="EGF/Laminin"/>
    <property type="match status" value="1"/>
</dbReference>
<sequence length="483" mass="53365">MASPPIGLPKCDTTCGDVHVPYPFGLGPSRCYLPEFELICDANHKPPRLLLGGGNMSFQVVGIFLNDSTVRVIQASTFDITNATDKPYSYSYGCNVEATLLGPDDDNIISSCVSNCTSGVIGDFSMHTDKEYCSGRDGCCHARIPHGSKPKKVKFKNLDNNSASSPLPPLAFVAEEGQINQWYMIFNRSSAYYLMRNERWKLDTQAASRYMASQVPLVLRWMVKQNVSTSAQSDCQRSNESYVCHCKEGFYGNPYIIGGCQDINECRIPSISDACFGECKNLDGSYKCQCPRGTRGDPSKLGGCVKILTGTQIGLLAASGPALLLLVIGVTFALRKIRQRRINEGKLAQILDPQVVTEGGNEVEEVAALATSCTRYRGEERPTMRQVEMALEAFQTTRHPGLDNVVVRNSEGNIARNHPLTRRRTNMEEGSRQYSLEKEFLMSASFPRHLAFVLLSMVKIYDDVESKVGGEHPERAAISLVRH</sequence>
<dbReference type="GO" id="GO:0005509">
    <property type="term" value="F:calcium ion binding"/>
    <property type="evidence" value="ECO:0007669"/>
    <property type="project" value="InterPro"/>
</dbReference>
<evidence type="ECO:0000256" key="6">
    <source>
        <dbReference type="SAM" id="Phobius"/>
    </source>
</evidence>
<evidence type="ECO:0000259" key="7">
    <source>
        <dbReference type="SMART" id="SM00179"/>
    </source>
</evidence>
<keyword evidence="4" id="KW-0677">Repeat</keyword>
<keyword evidence="2" id="KW-0245">EGF-like domain</keyword>
<dbReference type="AlphaFoldDB" id="A0A5J9TGK8"/>
<evidence type="ECO:0000313" key="9">
    <source>
        <dbReference type="Proteomes" id="UP000324897"/>
    </source>
</evidence>
<dbReference type="OrthoDB" id="1104320at2759"/>
<feature type="non-terminal residue" evidence="8">
    <location>
        <position position="1"/>
    </location>
</feature>
<dbReference type="Pfam" id="PF07645">
    <property type="entry name" value="EGF_CA"/>
    <property type="match status" value="1"/>
</dbReference>
<keyword evidence="6" id="KW-1133">Transmembrane helix</keyword>
<evidence type="ECO:0000313" key="8">
    <source>
        <dbReference type="EMBL" id="TVU10465.1"/>
    </source>
</evidence>